<dbReference type="Pfam" id="PF13302">
    <property type="entry name" value="Acetyltransf_3"/>
    <property type="match status" value="1"/>
</dbReference>
<evidence type="ECO:0000313" key="6">
    <source>
        <dbReference type="EMBL" id="MBB5493036.1"/>
    </source>
</evidence>
<dbReference type="GO" id="GO:0005737">
    <property type="term" value="C:cytoplasm"/>
    <property type="evidence" value="ECO:0007669"/>
    <property type="project" value="TreeGrafter"/>
</dbReference>
<reference evidence="6 7" key="1">
    <citation type="submission" date="2020-08" db="EMBL/GenBank/DDBJ databases">
        <title>Sequencing the genomes of 1000 actinobacteria strains.</title>
        <authorList>
            <person name="Klenk H.-P."/>
        </authorList>
    </citation>
    <scope>NUCLEOTIDE SEQUENCE [LARGE SCALE GENOMIC DNA]</scope>
    <source>
        <strain evidence="6 7">DSM 44598</strain>
    </source>
</reference>
<dbReference type="PANTHER" id="PTHR43792">
    <property type="entry name" value="GNAT FAMILY, PUTATIVE (AFU_ORTHOLOGUE AFUA_3G00765)-RELATED-RELATED"/>
    <property type="match status" value="1"/>
</dbReference>
<feature type="region of interest" description="Disordered" evidence="4">
    <location>
        <begin position="25"/>
        <end position="53"/>
    </location>
</feature>
<dbReference type="Proteomes" id="UP000579647">
    <property type="component" value="Unassembled WGS sequence"/>
</dbReference>
<keyword evidence="1 6" id="KW-0808">Transferase</keyword>
<feature type="domain" description="N-acetyltransferase" evidence="5">
    <location>
        <begin position="69"/>
        <end position="240"/>
    </location>
</feature>
<evidence type="ECO:0000256" key="3">
    <source>
        <dbReference type="ARBA" id="ARBA00038502"/>
    </source>
</evidence>
<dbReference type="InterPro" id="IPR016181">
    <property type="entry name" value="Acyl_CoA_acyltransferase"/>
</dbReference>
<feature type="compositionally biased region" description="Gly residues" evidence="4">
    <location>
        <begin position="260"/>
        <end position="279"/>
    </location>
</feature>
<dbReference type="InterPro" id="IPR000182">
    <property type="entry name" value="GNAT_dom"/>
</dbReference>
<proteinExistence type="inferred from homology"/>
<dbReference type="SUPFAM" id="SSF55729">
    <property type="entry name" value="Acyl-CoA N-acyltransferases (Nat)"/>
    <property type="match status" value="1"/>
</dbReference>
<evidence type="ECO:0000259" key="5">
    <source>
        <dbReference type="PROSITE" id="PS51186"/>
    </source>
</evidence>
<evidence type="ECO:0000256" key="4">
    <source>
        <dbReference type="SAM" id="MobiDB-lite"/>
    </source>
</evidence>
<dbReference type="EMBL" id="JACHDO010000001">
    <property type="protein sequence ID" value="MBB5493036.1"/>
    <property type="molecule type" value="Genomic_DNA"/>
</dbReference>
<evidence type="ECO:0000256" key="2">
    <source>
        <dbReference type="ARBA" id="ARBA00023315"/>
    </source>
</evidence>
<accession>A0A840WMQ0</accession>
<evidence type="ECO:0000313" key="7">
    <source>
        <dbReference type="Proteomes" id="UP000579647"/>
    </source>
</evidence>
<dbReference type="PANTHER" id="PTHR43792:SF8">
    <property type="entry name" value="[RIBOSOMAL PROTEIN US5]-ALANINE N-ACETYLTRANSFERASE"/>
    <property type="match status" value="1"/>
</dbReference>
<comment type="caution">
    <text evidence="6">The sequence shown here is derived from an EMBL/GenBank/DDBJ whole genome shotgun (WGS) entry which is preliminary data.</text>
</comment>
<dbReference type="AlphaFoldDB" id="A0A840WMQ0"/>
<protein>
    <submittedName>
        <fullName evidence="6">Ribosomal-protein-alanine N-acetyltransferase</fullName>
        <ecNumber evidence="6">2.3.1.267</ecNumber>
    </submittedName>
</protein>
<keyword evidence="7" id="KW-1185">Reference proteome</keyword>
<dbReference type="GO" id="GO:0008999">
    <property type="term" value="F:protein-N-terminal-alanine acetyltransferase activity"/>
    <property type="evidence" value="ECO:0007669"/>
    <property type="project" value="UniProtKB-EC"/>
</dbReference>
<dbReference type="EC" id="2.3.1.267" evidence="6"/>
<feature type="region of interest" description="Disordered" evidence="4">
    <location>
        <begin position="251"/>
        <end position="292"/>
    </location>
</feature>
<dbReference type="PROSITE" id="PS51186">
    <property type="entry name" value="GNAT"/>
    <property type="match status" value="1"/>
</dbReference>
<comment type="similarity">
    <text evidence="3">Belongs to the acetyltransferase family. RimJ subfamily.</text>
</comment>
<organism evidence="6 7">
    <name type="scientific">Nocardiopsis metallicus</name>
    <dbReference type="NCBI Taxonomy" id="179819"/>
    <lineage>
        <taxon>Bacteria</taxon>
        <taxon>Bacillati</taxon>
        <taxon>Actinomycetota</taxon>
        <taxon>Actinomycetes</taxon>
        <taxon>Streptosporangiales</taxon>
        <taxon>Nocardiopsidaceae</taxon>
        <taxon>Nocardiopsis</taxon>
    </lineage>
</organism>
<dbReference type="Gene3D" id="3.40.630.30">
    <property type="match status" value="1"/>
</dbReference>
<evidence type="ECO:0000256" key="1">
    <source>
        <dbReference type="ARBA" id="ARBA00022679"/>
    </source>
</evidence>
<dbReference type="InterPro" id="IPR051531">
    <property type="entry name" value="N-acetyltransferase"/>
</dbReference>
<name>A0A840WMQ0_9ACTN</name>
<sequence>MESSDSRVVGVTPATSRLRSGILGHVTDNGRTARPKAGAATALGGPEGLGRTDVNRRQRWPVTLQEGPIALRPLRLRDAPVLRDTRARNAEWLRPWEPTYPEMPLRTTGLTPYVAMIQAIRREARQGLSMPWSITYEGRFVGQLTVGAIVWGSARSAQVGYWVDSAYAGRGITPTAVALAVDHSFFTVGLHRIEANVRPENRASRRVVTKLGFRDEGVRRRQLHIDGAWRDHICYALTAEEVPRGVLRRWYDGASSGPSEEGGSGPGSGLGPQGPNGGGDPRDPASPHPGSN</sequence>
<keyword evidence="2 6" id="KW-0012">Acyltransferase</keyword>
<gene>
    <name evidence="6" type="ORF">HNR07_004173</name>
</gene>